<gene>
    <name evidence="2" type="ORF">MQE39_05410</name>
</gene>
<dbReference type="InterPro" id="IPR008254">
    <property type="entry name" value="Flavodoxin/NO_synth"/>
</dbReference>
<evidence type="ECO:0000313" key="2">
    <source>
        <dbReference type="EMBL" id="MDY5167560.1"/>
    </source>
</evidence>
<accession>A0AB35UR30</accession>
<comment type="caution">
    <text evidence="2">The sequence shown here is derived from an EMBL/GenBank/DDBJ whole genome shotgun (WGS) entry which is preliminary data.</text>
</comment>
<dbReference type="SUPFAM" id="SSF52218">
    <property type="entry name" value="Flavoproteins"/>
    <property type="match status" value="1"/>
</dbReference>
<dbReference type="GO" id="GO:0016651">
    <property type="term" value="F:oxidoreductase activity, acting on NAD(P)H"/>
    <property type="evidence" value="ECO:0007669"/>
    <property type="project" value="UniProtKB-ARBA"/>
</dbReference>
<proteinExistence type="predicted"/>
<feature type="domain" description="Flavodoxin-like" evidence="1">
    <location>
        <begin position="28"/>
        <end position="168"/>
    </location>
</feature>
<dbReference type="PANTHER" id="PTHR39201:SF1">
    <property type="entry name" value="FLAVODOXIN-LIKE DOMAIN-CONTAINING PROTEIN"/>
    <property type="match status" value="1"/>
</dbReference>
<dbReference type="EMBL" id="JALDAW010000011">
    <property type="protein sequence ID" value="MDY5167560.1"/>
    <property type="molecule type" value="Genomic_DNA"/>
</dbReference>
<dbReference type="InterPro" id="IPR029039">
    <property type="entry name" value="Flavoprotein-like_sf"/>
</dbReference>
<dbReference type="Gene3D" id="3.40.50.360">
    <property type="match status" value="1"/>
</dbReference>
<name>A0AB35UR30_9FIRM</name>
<dbReference type="AlphaFoldDB" id="A0AB35UR30"/>
<dbReference type="GO" id="GO:0010181">
    <property type="term" value="F:FMN binding"/>
    <property type="evidence" value="ECO:0007669"/>
    <property type="project" value="InterPro"/>
</dbReference>
<dbReference type="PANTHER" id="PTHR39201">
    <property type="entry name" value="EXPORTED PROTEIN-RELATED"/>
    <property type="match status" value="1"/>
</dbReference>
<protein>
    <submittedName>
        <fullName evidence="2">NAD(P)H-dependent oxidoreductase</fullName>
    </submittedName>
</protein>
<dbReference type="RefSeq" id="WP_320883252.1">
    <property type="nucleotide sequence ID" value="NZ_BAABZA010000001.1"/>
</dbReference>
<organism evidence="2 3">
    <name type="scientific">Dielma fastidiosa</name>
    <dbReference type="NCBI Taxonomy" id="1034346"/>
    <lineage>
        <taxon>Bacteria</taxon>
        <taxon>Bacillati</taxon>
        <taxon>Bacillota</taxon>
        <taxon>Erysipelotrichia</taxon>
        <taxon>Erysipelotrichales</taxon>
        <taxon>Erysipelotrichaceae</taxon>
        <taxon>Dielma</taxon>
    </lineage>
</organism>
<evidence type="ECO:0000259" key="1">
    <source>
        <dbReference type="Pfam" id="PF12682"/>
    </source>
</evidence>
<reference evidence="2" key="1">
    <citation type="submission" date="2022-03" db="EMBL/GenBank/DDBJ databases">
        <title>First case of bacteraemia caused by Dielma fastidiosa in a patient hospitalised with diverticulitis.</title>
        <authorList>
            <person name="Forman-Ankjaer B."/>
            <person name="Hvid-Jensen F."/>
            <person name="Kobel C.M."/>
            <person name="Greve T."/>
        </authorList>
    </citation>
    <scope>NUCLEOTIDE SEQUENCE</scope>
    <source>
        <strain evidence="2">AUH_DF_2021</strain>
    </source>
</reference>
<dbReference type="Proteomes" id="UP001276902">
    <property type="component" value="Unassembled WGS sequence"/>
</dbReference>
<dbReference type="Pfam" id="PF12682">
    <property type="entry name" value="Flavodoxin_4"/>
    <property type="match status" value="1"/>
</dbReference>
<evidence type="ECO:0000313" key="3">
    <source>
        <dbReference type="Proteomes" id="UP001276902"/>
    </source>
</evidence>
<sequence length="174" mass="19610">MKTNCLIVYFSHIGEAYVGGDIKMLNVGNTHAAAVMMQSLLQCDMERIEPKIPYPINYKQMIDVAKQELQTDARPQIKGHLSDIKNYDTIILGYPNWWGTMPMIVETYLESNDFTNKTILPFCTNEGSGMGSSEKDLCRLCESSEIKAGLPIIGGQVYQAMPQIKAWLKRNNLL</sequence>